<evidence type="ECO:0000313" key="2">
    <source>
        <dbReference type="Proteomes" id="UP000828941"/>
    </source>
</evidence>
<protein>
    <submittedName>
        <fullName evidence="1">Uncharacterized protein</fullName>
    </submittedName>
</protein>
<dbReference type="Proteomes" id="UP000828941">
    <property type="component" value="Chromosome 14"/>
</dbReference>
<sequence>MPAIGGNGGPGERSGGSHRGGVIFLLNDLPFDPDDFPATVPNLSYRFENLAAIYLSPLDIVLSSMLNTTGYIRAIYVNFGPMGYYELNRNTKLDTQPAFAAQLRRLSQAGTMSSHDNNEVVWRKITDLSSLLSTLPENSRKIGCLHGAGSEEFRTYIDYISAASDEQTYVFVVGQIGNQEIHAYIDDFVKVSNYDLEASHCLSRVILEMERKWRI</sequence>
<gene>
    <name evidence="1" type="ORF">L6164_037413</name>
</gene>
<name>A0ACB9KK50_BAUVA</name>
<proteinExistence type="predicted"/>
<dbReference type="EMBL" id="CM039439">
    <property type="protein sequence ID" value="KAI4297526.1"/>
    <property type="molecule type" value="Genomic_DNA"/>
</dbReference>
<accession>A0ACB9KK50</accession>
<reference evidence="1 2" key="1">
    <citation type="journal article" date="2022" name="DNA Res.">
        <title>Chromosomal-level genome assembly of the orchid tree Bauhinia variegata (Leguminosae; Cercidoideae) supports the allotetraploid origin hypothesis of Bauhinia.</title>
        <authorList>
            <person name="Zhong Y."/>
            <person name="Chen Y."/>
            <person name="Zheng D."/>
            <person name="Pang J."/>
            <person name="Liu Y."/>
            <person name="Luo S."/>
            <person name="Meng S."/>
            <person name="Qian L."/>
            <person name="Wei D."/>
            <person name="Dai S."/>
            <person name="Zhou R."/>
        </authorList>
    </citation>
    <scope>NUCLEOTIDE SEQUENCE [LARGE SCALE GENOMIC DNA]</scope>
    <source>
        <strain evidence="1">BV-YZ2020</strain>
    </source>
</reference>
<evidence type="ECO:0000313" key="1">
    <source>
        <dbReference type="EMBL" id="KAI4297526.1"/>
    </source>
</evidence>
<comment type="caution">
    <text evidence="1">The sequence shown here is derived from an EMBL/GenBank/DDBJ whole genome shotgun (WGS) entry which is preliminary data.</text>
</comment>
<keyword evidence="2" id="KW-1185">Reference proteome</keyword>
<organism evidence="1 2">
    <name type="scientific">Bauhinia variegata</name>
    <name type="common">Purple orchid tree</name>
    <name type="synonym">Phanera variegata</name>
    <dbReference type="NCBI Taxonomy" id="167791"/>
    <lineage>
        <taxon>Eukaryota</taxon>
        <taxon>Viridiplantae</taxon>
        <taxon>Streptophyta</taxon>
        <taxon>Embryophyta</taxon>
        <taxon>Tracheophyta</taxon>
        <taxon>Spermatophyta</taxon>
        <taxon>Magnoliopsida</taxon>
        <taxon>eudicotyledons</taxon>
        <taxon>Gunneridae</taxon>
        <taxon>Pentapetalae</taxon>
        <taxon>rosids</taxon>
        <taxon>fabids</taxon>
        <taxon>Fabales</taxon>
        <taxon>Fabaceae</taxon>
        <taxon>Cercidoideae</taxon>
        <taxon>Cercideae</taxon>
        <taxon>Bauhiniinae</taxon>
        <taxon>Bauhinia</taxon>
    </lineage>
</organism>